<dbReference type="Proteomes" id="UP000652761">
    <property type="component" value="Unassembled WGS sequence"/>
</dbReference>
<dbReference type="AlphaFoldDB" id="A0A843WX76"/>
<proteinExistence type="predicted"/>
<protein>
    <submittedName>
        <fullName evidence="1">Uncharacterized protein</fullName>
    </submittedName>
</protein>
<evidence type="ECO:0000313" key="2">
    <source>
        <dbReference type="Proteomes" id="UP000652761"/>
    </source>
</evidence>
<gene>
    <name evidence="1" type="ORF">Taro_044008</name>
</gene>
<keyword evidence="2" id="KW-1185">Reference proteome</keyword>
<evidence type="ECO:0000313" key="1">
    <source>
        <dbReference type="EMBL" id="MQM11108.1"/>
    </source>
</evidence>
<organism evidence="1 2">
    <name type="scientific">Colocasia esculenta</name>
    <name type="common">Wild taro</name>
    <name type="synonym">Arum esculentum</name>
    <dbReference type="NCBI Taxonomy" id="4460"/>
    <lineage>
        <taxon>Eukaryota</taxon>
        <taxon>Viridiplantae</taxon>
        <taxon>Streptophyta</taxon>
        <taxon>Embryophyta</taxon>
        <taxon>Tracheophyta</taxon>
        <taxon>Spermatophyta</taxon>
        <taxon>Magnoliopsida</taxon>
        <taxon>Liliopsida</taxon>
        <taxon>Araceae</taxon>
        <taxon>Aroideae</taxon>
        <taxon>Colocasieae</taxon>
        <taxon>Colocasia</taxon>
    </lineage>
</organism>
<sequence>MDTIHVAVTGSGATAEPADPVRFVLKFAAAQAAAFLTRPVSRPRPSWYRVKSVGVVVKGEKLTFPQ</sequence>
<accession>A0A843WX76</accession>
<comment type="caution">
    <text evidence="1">The sequence shown here is derived from an EMBL/GenBank/DDBJ whole genome shotgun (WGS) entry which is preliminary data.</text>
</comment>
<name>A0A843WX76_COLES</name>
<reference evidence="1" key="1">
    <citation type="submission" date="2017-07" db="EMBL/GenBank/DDBJ databases">
        <title>Taro Niue Genome Assembly and Annotation.</title>
        <authorList>
            <person name="Atibalentja N."/>
            <person name="Keating K."/>
            <person name="Fields C.J."/>
        </authorList>
    </citation>
    <scope>NUCLEOTIDE SEQUENCE</scope>
    <source>
        <strain evidence="1">Niue_2</strain>
        <tissue evidence="1">Leaf</tissue>
    </source>
</reference>
<dbReference type="EMBL" id="NMUH01004869">
    <property type="protein sequence ID" value="MQM11108.1"/>
    <property type="molecule type" value="Genomic_DNA"/>
</dbReference>